<dbReference type="InterPro" id="IPR050090">
    <property type="entry name" value="Tyrosine_recombinase_XerCD"/>
</dbReference>
<dbReference type="CDD" id="cd01189">
    <property type="entry name" value="INT_ICEBs1_C_like"/>
    <property type="match status" value="1"/>
</dbReference>
<feature type="region of interest" description="Disordered" evidence="5">
    <location>
        <begin position="19"/>
        <end position="53"/>
    </location>
</feature>
<dbReference type="Pfam" id="PF14659">
    <property type="entry name" value="Phage_int_SAM_3"/>
    <property type="match status" value="1"/>
</dbReference>
<dbReference type="EMBL" id="JBGEHV010000012">
    <property type="protein sequence ID" value="MEY8039561.1"/>
    <property type="molecule type" value="Genomic_DNA"/>
</dbReference>
<keyword evidence="2 4" id="KW-0238">DNA-binding</keyword>
<dbReference type="InterPro" id="IPR002104">
    <property type="entry name" value="Integrase_catalytic"/>
</dbReference>
<evidence type="ECO:0000256" key="4">
    <source>
        <dbReference type="PROSITE-ProRule" id="PRU01248"/>
    </source>
</evidence>
<feature type="domain" description="Core-binding (CB)" evidence="7">
    <location>
        <begin position="107"/>
        <end position="186"/>
    </location>
</feature>
<accession>A0ABV4CEZ5</accession>
<dbReference type="InterPro" id="IPR010998">
    <property type="entry name" value="Integrase_recombinase_N"/>
</dbReference>
<dbReference type="InterPro" id="IPR044068">
    <property type="entry name" value="CB"/>
</dbReference>
<dbReference type="Gene3D" id="1.10.150.130">
    <property type="match status" value="1"/>
</dbReference>
<evidence type="ECO:0000256" key="3">
    <source>
        <dbReference type="ARBA" id="ARBA00023172"/>
    </source>
</evidence>
<dbReference type="PROSITE" id="PS51900">
    <property type="entry name" value="CB"/>
    <property type="match status" value="1"/>
</dbReference>
<reference evidence="8 9" key="1">
    <citation type="submission" date="2024-08" db="EMBL/GenBank/DDBJ databases">
        <title>Genome mining of Saccharopolyspora cebuensis PGLac3 from Nigerian medicinal plant.</title>
        <authorList>
            <person name="Ezeobiora C.E."/>
            <person name="Igbokwe N.H."/>
            <person name="Amin D.H."/>
            <person name="Mendie U.E."/>
        </authorList>
    </citation>
    <scope>NUCLEOTIDE SEQUENCE [LARGE SCALE GENOMIC DNA]</scope>
    <source>
        <strain evidence="8 9">PGLac3</strain>
    </source>
</reference>
<dbReference type="PROSITE" id="PS51898">
    <property type="entry name" value="TYR_RECOMBINASE"/>
    <property type="match status" value="1"/>
</dbReference>
<evidence type="ECO:0000313" key="9">
    <source>
        <dbReference type="Proteomes" id="UP001564626"/>
    </source>
</evidence>
<evidence type="ECO:0000259" key="6">
    <source>
        <dbReference type="PROSITE" id="PS51898"/>
    </source>
</evidence>
<dbReference type="PANTHER" id="PTHR30349:SF91">
    <property type="entry name" value="INTA PROTEIN"/>
    <property type="match status" value="1"/>
</dbReference>
<dbReference type="RefSeq" id="WP_345359546.1">
    <property type="nucleotide sequence ID" value="NZ_BAABII010000004.1"/>
</dbReference>
<gene>
    <name evidence="8" type="ORF">AB8O55_09150</name>
</gene>
<name>A0ABV4CEZ5_9PSEU</name>
<dbReference type="Pfam" id="PF00589">
    <property type="entry name" value="Phage_integrase"/>
    <property type="match status" value="1"/>
</dbReference>
<evidence type="ECO:0000256" key="2">
    <source>
        <dbReference type="ARBA" id="ARBA00023125"/>
    </source>
</evidence>
<sequence length="467" mass="50417">MSSGKGQLYKRCGCSVPVLDEQGQPVRDSRGRAKRKQAGANCPKLKRKDGSWNPRHGTWTFSVAAQGKGGKRTQVVRSGFESYDDAQAALDKLKQRAAAGVVVTDRITVGRYLAEWIEQKSPELRAATLRSYQGHIERILTPELGHLQLDALRVEHVGPVLSAVPGSDATRQRVRATLRSALTDAQRQGLVTVNVASLVKLPSGRRPKALVWTHEREQQWRDQVAEHVAAGKSAGKARELVERPSAVMCWRPDQLGAFLDAAGGDRLYALWHLIAHRGLRRGEAAALRWDDVDLAGGTVTVRRQLVVVDWKVSETPPKSEAGERAVALDPGTLAALKAHRKRQAAERLEWGPAWAGAVNRVFTREDGSDLHPASVSDRFAELVSAADLPPVRLHDLRHGAASLMLAAGVDMKVVQETLGHSQLAITADTYTSVYPTVAAEAAAAAAALVPRSSGTALDTSSTHAAEG</sequence>
<dbReference type="InterPro" id="IPR013762">
    <property type="entry name" value="Integrase-like_cat_sf"/>
</dbReference>
<evidence type="ECO:0000313" key="8">
    <source>
        <dbReference type="EMBL" id="MEY8039561.1"/>
    </source>
</evidence>
<evidence type="ECO:0000259" key="7">
    <source>
        <dbReference type="PROSITE" id="PS51900"/>
    </source>
</evidence>
<dbReference type="InterPro" id="IPR004107">
    <property type="entry name" value="Integrase_SAM-like_N"/>
</dbReference>
<dbReference type="SUPFAM" id="SSF56349">
    <property type="entry name" value="DNA breaking-rejoining enzymes"/>
    <property type="match status" value="2"/>
</dbReference>
<dbReference type="PANTHER" id="PTHR30349">
    <property type="entry name" value="PHAGE INTEGRASE-RELATED"/>
    <property type="match status" value="1"/>
</dbReference>
<dbReference type="Proteomes" id="UP001564626">
    <property type="component" value="Unassembled WGS sequence"/>
</dbReference>
<dbReference type="Gene3D" id="1.10.443.10">
    <property type="entry name" value="Intergrase catalytic core"/>
    <property type="match status" value="1"/>
</dbReference>
<organism evidence="8 9">
    <name type="scientific">Saccharopolyspora cebuensis</name>
    <dbReference type="NCBI Taxonomy" id="418759"/>
    <lineage>
        <taxon>Bacteria</taxon>
        <taxon>Bacillati</taxon>
        <taxon>Actinomycetota</taxon>
        <taxon>Actinomycetes</taxon>
        <taxon>Pseudonocardiales</taxon>
        <taxon>Pseudonocardiaceae</taxon>
        <taxon>Saccharopolyspora</taxon>
    </lineage>
</organism>
<keyword evidence="3" id="KW-0233">DNA recombination</keyword>
<keyword evidence="9" id="KW-1185">Reference proteome</keyword>
<keyword evidence="1" id="KW-0229">DNA integration</keyword>
<evidence type="ECO:0000256" key="1">
    <source>
        <dbReference type="ARBA" id="ARBA00022908"/>
    </source>
</evidence>
<comment type="caution">
    <text evidence="8">The sequence shown here is derived from an EMBL/GenBank/DDBJ whole genome shotgun (WGS) entry which is preliminary data.</text>
</comment>
<protein>
    <submittedName>
        <fullName evidence="8">Tyrosine-type recombinase/integrase</fullName>
    </submittedName>
</protein>
<evidence type="ECO:0000256" key="5">
    <source>
        <dbReference type="SAM" id="MobiDB-lite"/>
    </source>
</evidence>
<proteinExistence type="predicted"/>
<feature type="domain" description="Tyr recombinase" evidence="6">
    <location>
        <begin position="245"/>
        <end position="443"/>
    </location>
</feature>
<dbReference type="InterPro" id="IPR011010">
    <property type="entry name" value="DNA_brk_join_enz"/>
</dbReference>